<dbReference type="PANTHER" id="PTHR30595:SF6">
    <property type="entry name" value="SCHLAFEN ALBA-2 DOMAIN-CONTAINING PROTEIN"/>
    <property type="match status" value="1"/>
</dbReference>
<evidence type="ECO:0008006" key="3">
    <source>
        <dbReference type="Google" id="ProtNLM"/>
    </source>
</evidence>
<evidence type="ECO:0000313" key="2">
    <source>
        <dbReference type="Proteomes" id="UP001232493"/>
    </source>
</evidence>
<organism evidence="1 2">
    <name type="scientific">Marinitoga aeolica</name>
    <dbReference type="NCBI Taxonomy" id="2809031"/>
    <lineage>
        <taxon>Bacteria</taxon>
        <taxon>Thermotogati</taxon>
        <taxon>Thermotogota</taxon>
        <taxon>Thermotogae</taxon>
        <taxon>Petrotogales</taxon>
        <taxon>Petrotogaceae</taxon>
        <taxon>Marinitoga</taxon>
    </lineage>
</organism>
<proteinExistence type="predicted"/>
<protein>
    <recommendedName>
        <fullName evidence="3">Transcriptional regulator</fullName>
    </recommendedName>
</protein>
<dbReference type="EMBL" id="CP069362">
    <property type="protein sequence ID" value="WGS64965.1"/>
    <property type="molecule type" value="Genomic_DNA"/>
</dbReference>
<reference evidence="1 2" key="1">
    <citation type="submission" date="2021-02" db="EMBL/GenBank/DDBJ databases">
        <title>Characterization of Marinitoga sp. nov. str. BP5-C20A.</title>
        <authorList>
            <person name="Erauso G."/>
            <person name="Postec A."/>
        </authorList>
    </citation>
    <scope>NUCLEOTIDE SEQUENCE [LARGE SCALE GENOMIC DNA]</scope>
    <source>
        <strain evidence="1 2">BP5-C20A</strain>
    </source>
</reference>
<dbReference type="PANTHER" id="PTHR30595">
    <property type="entry name" value="GLPR-RELATED TRANSCRIPTIONAL REPRESSOR"/>
    <property type="match status" value="1"/>
</dbReference>
<evidence type="ECO:0000313" key="1">
    <source>
        <dbReference type="EMBL" id="WGS64965.1"/>
    </source>
</evidence>
<dbReference type="Gene3D" id="1.10.10.10">
    <property type="entry name" value="Winged helix-like DNA-binding domain superfamily/Winged helix DNA-binding domain"/>
    <property type="match status" value="1"/>
</dbReference>
<dbReference type="InterPro" id="IPR036388">
    <property type="entry name" value="WH-like_DNA-bd_sf"/>
</dbReference>
<name>A0ABY8PQR0_9BACT</name>
<sequence>MELCRLNGLKEPDFYDDGRYFKIVIYKTIENKKIFNNAISNNNAGIVPEGAGKMPEKLEMDKKIYDYLIGNEKITRKEVEILLNIKERRARDILKMYVDKGYLKKIGKGKNTYYILNANM</sequence>
<keyword evidence="2" id="KW-1185">Reference proteome</keyword>
<accession>A0ABY8PQR0</accession>
<gene>
    <name evidence="1" type="ORF">JRV97_11515</name>
</gene>
<dbReference type="Proteomes" id="UP001232493">
    <property type="component" value="Chromosome"/>
</dbReference>